<comment type="caution">
    <text evidence="1">The sequence shown here is derived from an EMBL/GenBank/DDBJ whole genome shotgun (WGS) entry which is preliminary data.</text>
</comment>
<accession>A0A024P9Q8</accession>
<dbReference type="Proteomes" id="UP000028868">
    <property type="component" value="Unassembled WGS sequence"/>
</dbReference>
<evidence type="ECO:0000313" key="1">
    <source>
        <dbReference type="EMBL" id="CDQ25471.1"/>
    </source>
</evidence>
<dbReference type="EMBL" id="CCDI010000006">
    <property type="protein sequence ID" value="CDQ25471.1"/>
    <property type="molecule type" value="Genomic_DNA"/>
</dbReference>
<keyword evidence="2" id="KW-1185">Reference proteome</keyword>
<name>A0A024P9Q8_9BACI</name>
<reference evidence="1 2" key="2">
    <citation type="submission" date="2014-05" db="EMBL/GenBank/DDBJ databases">
        <title>Draft genome sequence of Halobacillus karajensis HK-03.</title>
        <authorList>
            <person name="Khelaifia S."/>
            <person name="Croce O."/>
            <person name="Lagier J.C."/>
            <person name="Raoult D."/>
        </authorList>
    </citation>
    <scope>NUCLEOTIDE SEQUENCE [LARGE SCALE GENOMIC DNA]</scope>
    <source>
        <strain evidence="1 2">HD-03</strain>
    </source>
</reference>
<sequence>MMKITDQARDLLNQILEYEEAGCLRLFFAGYGCGEPDIGMAIEEPAGDDELRHINSIPVAIDKRIVHLAEQLTIEGKQTMEGPKFQMLGLPEKDC</sequence>
<reference evidence="2" key="1">
    <citation type="submission" date="2014-03" db="EMBL/GenBank/DDBJ databases">
        <authorList>
            <person name="Urmite Genomes U."/>
        </authorList>
    </citation>
    <scope>NUCLEOTIDE SEQUENCE [LARGE SCALE GENOMIC DNA]</scope>
    <source>
        <strain evidence="2">HD-03</strain>
    </source>
</reference>
<dbReference type="InterPro" id="IPR035903">
    <property type="entry name" value="HesB-like_dom_sf"/>
</dbReference>
<protein>
    <submittedName>
        <fullName evidence="1">HesB-like selenoprotein</fullName>
    </submittedName>
</protein>
<dbReference type="SUPFAM" id="SSF89360">
    <property type="entry name" value="HesB-like domain"/>
    <property type="match status" value="1"/>
</dbReference>
<organism evidence="1 2">
    <name type="scientific">Halobacillus karajensis</name>
    <dbReference type="NCBI Taxonomy" id="195088"/>
    <lineage>
        <taxon>Bacteria</taxon>
        <taxon>Bacillati</taxon>
        <taxon>Bacillota</taxon>
        <taxon>Bacilli</taxon>
        <taxon>Bacillales</taxon>
        <taxon>Bacillaceae</taxon>
        <taxon>Halobacillus</taxon>
    </lineage>
</organism>
<dbReference type="Gene3D" id="2.60.300.12">
    <property type="entry name" value="HesB-like domain"/>
    <property type="match status" value="1"/>
</dbReference>
<dbReference type="RefSeq" id="WP_244153541.1">
    <property type="nucleotide sequence ID" value="NZ_FNWW01000011.1"/>
</dbReference>
<dbReference type="AlphaFoldDB" id="A0A024P9Q8"/>
<proteinExistence type="predicted"/>
<gene>
    <name evidence="1" type="ORF">BN983_03817</name>
</gene>
<evidence type="ECO:0000313" key="2">
    <source>
        <dbReference type="Proteomes" id="UP000028868"/>
    </source>
</evidence>